<protein>
    <submittedName>
        <fullName evidence="2">Uncharacterized protein</fullName>
    </submittedName>
</protein>
<evidence type="ECO:0000256" key="1">
    <source>
        <dbReference type="SAM" id="MobiDB-lite"/>
    </source>
</evidence>
<reference evidence="2" key="1">
    <citation type="submission" date="2020-04" db="EMBL/GenBank/DDBJ databases">
        <authorList>
            <person name="Chiriac C."/>
            <person name="Salcher M."/>
            <person name="Ghai R."/>
            <person name="Kavagutti S V."/>
        </authorList>
    </citation>
    <scope>NUCLEOTIDE SEQUENCE</scope>
</reference>
<feature type="region of interest" description="Disordered" evidence="1">
    <location>
        <begin position="110"/>
        <end position="142"/>
    </location>
</feature>
<name>A0A6J5KMB7_9CAUD</name>
<feature type="compositionally biased region" description="Basic and acidic residues" evidence="1">
    <location>
        <begin position="113"/>
        <end position="126"/>
    </location>
</feature>
<accession>A0A6J5KMB7</accession>
<sequence>MPNVNTIAAAFNKEGQVIGKAAAAIQAAREATNKVIQYANDELTIAWATSNVPKAKYWGKPSGEVRKQVKAMMELGVASGAYQADMAETMVHCFGVAFIAGIPFTRDLKRTHKADGTPREEKREAAEGAENTGGVTTTTPEAAEKTARKLIAQLRMLQADTAAAAIVDAMLEFNPAFTEIDDKK</sequence>
<organism evidence="2">
    <name type="scientific">uncultured Caudovirales phage</name>
    <dbReference type="NCBI Taxonomy" id="2100421"/>
    <lineage>
        <taxon>Viruses</taxon>
        <taxon>Duplodnaviria</taxon>
        <taxon>Heunggongvirae</taxon>
        <taxon>Uroviricota</taxon>
        <taxon>Caudoviricetes</taxon>
        <taxon>Peduoviridae</taxon>
        <taxon>Maltschvirus</taxon>
        <taxon>Maltschvirus maltsch</taxon>
    </lineage>
</organism>
<dbReference type="EMBL" id="LR796172">
    <property type="protein sequence ID" value="CAB4123484.1"/>
    <property type="molecule type" value="Genomic_DNA"/>
</dbReference>
<evidence type="ECO:0000313" key="2">
    <source>
        <dbReference type="EMBL" id="CAB4123484.1"/>
    </source>
</evidence>
<proteinExistence type="predicted"/>
<gene>
    <name evidence="2" type="ORF">UFOVP48_2</name>
</gene>